<keyword evidence="1" id="KW-0472">Membrane</keyword>
<organism evidence="2 3">
    <name type="scientific">Orlajensenia flava</name>
    <dbReference type="NCBI Taxonomy" id="2565934"/>
    <lineage>
        <taxon>Bacteria</taxon>
        <taxon>Bacillati</taxon>
        <taxon>Actinomycetota</taxon>
        <taxon>Actinomycetes</taxon>
        <taxon>Micrococcales</taxon>
        <taxon>Microbacteriaceae</taxon>
        <taxon>Orlajensenia</taxon>
    </lineage>
</organism>
<reference evidence="2 3" key="1">
    <citation type="submission" date="2019-04" db="EMBL/GenBank/DDBJ databases">
        <authorList>
            <person name="Jiang L."/>
        </authorList>
    </citation>
    <scope>NUCLEOTIDE SEQUENCE [LARGE SCALE GENOMIC DNA]</scope>
    <source>
        <strain evidence="2 3">YIM 131861</strain>
    </source>
</reference>
<dbReference type="RefSeq" id="WP_136422551.1">
    <property type="nucleotide sequence ID" value="NZ_SSSN01000003.1"/>
</dbReference>
<dbReference type="OrthoDB" id="3177419at2"/>
<comment type="caution">
    <text evidence="2">The sequence shown here is derived from an EMBL/GenBank/DDBJ whole genome shotgun (WGS) entry which is preliminary data.</text>
</comment>
<proteinExistence type="predicted"/>
<gene>
    <name evidence="2" type="ORF">E6C70_04255</name>
</gene>
<keyword evidence="1" id="KW-0812">Transmembrane</keyword>
<evidence type="ECO:0000313" key="3">
    <source>
        <dbReference type="Proteomes" id="UP000307380"/>
    </source>
</evidence>
<keyword evidence="1" id="KW-1133">Transmembrane helix</keyword>
<feature type="transmembrane region" description="Helical" evidence="1">
    <location>
        <begin position="18"/>
        <end position="40"/>
    </location>
</feature>
<keyword evidence="3" id="KW-1185">Reference proteome</keyword>
<evidence type="ECO:0000256" key="1">
    <source>
        <dbReference type="SAM" id="Phobius"/>
    </source>
</evidence>
<dbReference type="Proteomes" id="UP000307380">
    <property type="component" value="Unassembled WGS sequence"/>
</dbReference>
<dbReference type="EMBL" id="SSSN01000003">
    <property type="protein sequence ID" value="THG35280.1"/>
    <property type="molecule type" value="Genomic_DNA"/>
</dbReference>
<sequence>MHTIVRAAGEGQWLGIDWAAFVLVFVVTLAAGLAVVSFYATGLRLLAVGAQDDTVDSSGTLVRGERDRPRPAGATAGAYVAFALAAAAVLYGLYLLIPQFH</sequence>
<accession>A0A4S4FWD4</accession>
<dbReference type="AlphaFoldDB" id="A0A4S4FWD4"/>
<feature type="transmembrane region" description="Helical" evidence="1">
    <location>
        <begin position="76"/>
        <end position="97"/>
    </location>
</feature>
<name>A0A4S4FWD4_9MICO</name>
<evidence type="ECO:0000313" key="2">
    <source>
        <dbReference type="EMBL" id="THG35280.1"/>
    </source>
</evidence>
<protein>
    <submittedName>
        <fullName evidence="2">Uncharacterized protein</fullName>
    </submittedName>
</protein>